<protein>
    <submittedName>
        <fullName evidence="1">Uncharacterized protein</fullName>
    </submittedName>
</protein>
<organism evidence="1 2">
    <name type="scientific">Fusarium decemcellulare</name>
    <dbReference type="NCBI Taxonomy" id="57161"/>
    <lineage>
        <taxon>Eukaryota</taxon>
        <taxon>Fungi</taxon>
        <taxon>Dikarya</taxon>
        <taxon>Ascomycota</taxon>
        <taxon>Pezizomycotina</taxon>
        <taxon>Sordariomycetes</taxon>
        <taxon>Hypocreomycetidae</taxon>
        <taxon>Hypocreales</taxon>
        <taxon>Nectriaceae</taxon>
        <taxon>Fusarium</taxon>
        <taxon>Fusarium decemcellulare species complex</taxon>
    </lineage>
</organism>
<comment type="caution">
    <text evidence="1">The sequence shown here is derived from an EMBL/GenBank/DDBJ whole genome shotgun (WGS) entry which is preliminary data.</text>
</comment>
<dbReference type="EMBL" id="JANRMS010001979">
    <property type="protein sequence ID" value="KAJ3525019.1"/>
    <property type="molecule type" value="Genomic_DNA"/>
</dbReference>
<evidence type="ECO:0000313" key="1">
    <source>
        <dbReference type="EMBL" id="KAJ3525019.1"/>
    </source>
</evidence>
<name>A0ACC1RRR9_9HYPO</name>
<sequence length="107" mass="11160">MSVDPQQGSAAGMAGRVRPTESRDVSEARAAAYSHDNVIARIQARNAPAENLSDTIEHSQAGAEAELADLETTMATFQPPAENGDAKQVHQHGVGSSLFVGAGAQFE</sequence>
<accession>A0ACC1RRR9</accession>
<dbReference type="Proteomes" id="UP001148629">
    <property type="component" value="Unassembled WGS sequence"/>
</dbReference>
<gene>
    <name evidence="1" type="ORF">NM208_g11820</name>
</gene>
<reference evidence="1" key="1">
    <citation type="submission" date="2022-08" db="EMBL/GenBank/DDBJ databases">
        <title>Genome Sequence of Fusarium decemcellulare.</title>
        <authorList>
            <person name="Buettner E."/>
        </authorList>
    </citation>
    <scope>NUCLEOTIDE SEQUENCE</scope>
    <source>
        <strain evidence="1">Babe19</strain>
    </source>
</reference>
<keyword evidence="2" id="KW-1185">Reference proteome</keyword>
<evidence type="ECO:0000313" key="2">
    <source>
        <dbReference type="Proteomes" id="UP001148629"/>
    </source>
</evidence>
<proteinExistence type="predicted"/>